<dbReference type="Proteomes" id="UP001240447">
    <property type="component" value="Unassembled WGS sequence"/>
</dbReference>
<evidence type="ECO:0000256" key="1">
    <source>
        <dbReference type="ARBA" id="ARBA00004496"/>
    </source>
</evidence>
<evidence type="ECO:0000259" key="15">
    <source>
        <dbReference type="SMART" id="SM00642"/>
    </source>
</evidence>
<comment type="catalytic activity">
    <reaction evidence="12 14">
        <text>hydrolysis of (1-&gt;4)-alpha-D-glucosidic linkage in 4-alpha-D-[(1-&gt;4)-alpha-D-glucanosyl]n trehalose to yield trehalose and (1-&gt;4)-alpha-D-glucan.</text>
        <dbReference type="EC" id="3.2.1.141"/>
    </reaction>
</comment>
<comment type="subcellular location">
    <subcellularLocation>
        <location evidence="1">Cytoplasm</location>
    </subcellularLocation>
</comment>
<dbReference type="InterPro" id="IPR006047">
    <property type="entry name" value="GH13_cat_dom"/>
</dbReference>
<dbReference type="SUPFAM" id="SSF81296">
    <property type="entry name" value="E set domains"/>
    <property type="match status" value="1"/>
</dbReference>
<dbReference type="SMART" id="SM00642">
    <property type="entry name" value="Aamy"/>
    <property type="match status" value="1"/>
</dbReference>
<evidence type="ECO:0000256" key="7">
    <source>
        <dbReference type="ARBA" id="ARBA00022801"/>
    </source>
</evidence>
<dbReference type="RefSeq" id="WP_306824848.1">
    <property type="nucleotide sequence ID" value="NZ_JAUSQM010000001.1"/>
</dbReference>
<keyword evidence="17" id="KW-1185">Reference proteome</keyword>
<dbReference type="InterPro" id="IPR014756">
    <property type="entry name" value="Ig_E-set"/>
</dbReference>
<keyword evidence="8" id="KW-0119">Carbohydrate metabolism</keyword>
<evidence type="ECO:0000256" key="8">
    <source>
        <dbReference type="ARBA" id="ARBA00023277"/>
    </source>
</evidence>
<proteinExistence type="inferred from homology"/>
<dbReference type="InterPro" id="IPR017853">
    <property type="entry name" value="GH"/>
</dbReference>
<sequence length="611" mass="66551">MTTHPGRGPFDVWAPRPERVRLVLRDDTGDGDAASYEVVEMTRQPDGWWTPAMAVVDEGETSYGFLVGDAEDPGDPVDALPDPRSLRQPDGVHGLSRTFDLAAHDWTDGDWRGRQLAGSVIYELHIGTFTPEGTLDAAIAKLPHLVSLGVDLVEVMPVNAVNGVWNWGYDGVLWNCVHEPYGGPAAYQRFVDACHAAGLGVVQDVVYNHLGPSGNYLPEFGPYLKSGANTWGDLVNLDTDGSDEVRRLILDNVRMWFRDFHVDALRLDAVHALDDSSEVHLLEEMAIETAALSAHLGRPLTLIAESDLNDTKLVTPREGGGYGLDAQWSDDFHHAVHVALSGETTGYYEDFAPLSALAKVCNEGFFHAGTYSSFRGRDHGVPIDRDRMPTWRLVVSNQNHDQIGNRARGDRLTEHLDEHQLGCAALLTLAGPFTPMLFMGEEYAASTPFAFFTSHPEPDLGKATAEGRIKEFERMGWDPDEVLDPQDPATFEASKLDWAEADGGRGARVLARYRELAELRRTIPALTDPHFANLEATADEDTGLFLLRRRSTVPGPDVLIAVNTGDAGARVDLGDDPELAFTTGDGVRLTGGGLELPAHAGALVLTARVAG</sequence>
<protein>
    <recommendedName>
        <fullName evidence="5 13">Malto-oligosyltrehalose trehalohydrolase</fullName>
        <shortName evidence="14">MTHase</shortName>
        <ecNumber evidence="4 13">3.2.1.141</ecNumber>
    </recommendedName>
    <alternativeName>
        <fullName evidence="11 14">4-alpha-D-((1-&gt;4)-alpha-D-glucano)trehalose trehalohydrolase</fullName>
    </alternativeName>
    <alternativeName>
        <fullName evidence="10 14">Maltooligosyl trehalose trehalohydrolase</fullName>
    </alternativeName>
</protein>
<dbReference type="PANTHER" id="PTHR43651">
    <property type="entry name" value="1,4-ALPHA-GLUCAN-BRANCHING ENZYME"/>
    <property type="match status" value="1"/>
</dbReference>
<evidence type="ECO:0000256" key="14">
    <source>
        <dbReference type="PIRNR" id="PIRNR006337"/>
    </source>
</evidence>
<dbReference type="CDD" id="cd02853">
    <property type="entry name" value="E_set_MTHase_like_N"/>
    <property type="match status" value="1"/>
</dbReference>
<gene>
    <name evidence="16" type="ORF">J2S59_000896</name>
</gene>
<evidence type="ECO:0000313" key="17">
    <source>
        <dbReference type="Proteomes" id="UP001240447"/>
    </source>
</evidence>
<evidence type="ECO:0000256" key="9">
    <source>
        <dbReference type="ARBA" id="ARBA00023295"/>
    </source>
</evidence>
<dbReference type="Pfam" id="PF00128">
    <property type="entry name" value="Alpha-amylase"/>
    <property type="match status" value="1"/>
</dbReference>
<dbReference type="SUPFAM" id="SSF51445">
    <property type="entry name" value="(Trans)glycosidases"/>
    <property type="match status" value="1"/>
</dbReference>
<feature type="domain" description="Glycosyl hydrolase family 13 catalytic" evidence="15">
    <location>
        <begin position="100"/>
        <end position="468"/>
    </location>
</feature>
<organism evidence="16 17">
    <name type="scientific">Nocardioides massiliensis</name>
    <dbReference type="NCBI Taxonomy" id="1325935"/>
    <lineage>
        <taxon>Bacteria</taxon>
        <taxon>Bacillati</taxon>
        <taxon>Actinomycetota</taxon>
        <taxon>Actinomycetes</taxon>
        <taxon>Propionibacteriales</taxon>
        <taxon>Nocardioidaceae</taxon>
        <taxon>Nocardioides</taxon>
    </lineage>
</organism>
<evidence type="ECO:0000256" key="12">
    <source>
        <dbReference type="ARBA" id="ARBA00034013"/>
    </source>
</evidence>
<dbReference type="PIRSF" id="PIRSF006337">
    <property type="entry name" value="Trehalose_TreZ"/>
    <property type="match status" value="1"/>
</dbReference>
<dbReference type="EMBL" id="JAUSQM010000001">
    <property type="protein sequence ID" value="MDP9821087.1"/>
    <property type="molecule type" value="Genomic_DNA"/>
</dbReference>
<evidence type="ECO:0000256" key="3">
    <source>
        <dbReference type="ARBA" id="ARBA00008061"/>
    </source>
</evidence>
<dbReference type="InterPro" id="IPR013783">
    <property type="entry name" value="Ig-like_fold"/>
</dbReference>
<keyword evidence="7 14" id="KW-0378">Hydrolase</keyword>
<dbReference type="InterPro" id="IPR012768">
    <property type="entry name" value="Trehalose_TreZ"/>
</dbReference>
<evidence type="ECO:0000256" key="6">
    <source>
        <dbReference type="ARBA" id="ARBA00022490"/>
    </source>
</evidence>
<evidence type="ECO:0000256" key="13">
    <source>
        <dbReference type="NCBIfam" id="TIGR02402"/>
    </source>
</evidence>
<dbReference type="GO" id="GO:0033942">
    <property type="term" value="F:4-alpha-D-(1-&gt;4)-alpha-D-glucanotrehalose trehalohydrolase activity"/>
    <property type="evidence" value="ECO:0007669"/>
    <property type="project" value="UniProtKB-EC"/>
</dbReference>
<dbReference type="InterPro" id="IPR044901">
    <property type="entry name" value="Trehalose_TreZ_E-set_sf"/>
</dbReference>
<evidence type="ECO:0000313" key="16">
    <source>
        <dbReference type="EMBL" id="MDP9821087.1"/>
    </source>
</evidence>
<dbReference type="Gene3D" id="2.60.40.10">
    <property type="entry name" value="Immunoglobulins"/>
    <property type="match status" value="1"/>
</dbReference>
<dbReference type="PANTHER" id="PTHR43651:SF11">
    <property type="entry name" value="MALTO-OLIGOSYLTREHALOSE TREHALOHYDROLASE"/>
    <property type="match status" value="1"/>
</dbReference>
<evidence type="ECO:0000256" key="4">
    <source>
        <dbReference type="ARBA" id="ARBA00012268"/>
    </source>
</evidence>
<dbReference type="Gene3D" id="1.10.10.760">
    <property type="entry name" value="E-set domains of sugar-utilizing enzymes"/>
    <property type="match status" value="1"/>
</dbReference>
<dbReference type="EC" id="3.2.1.141" evidence="4 13"/>
<dbReference type="NCBIfam" id="TIGR02402">
    <property type="entry name" value="trehalose_TreZ"/>
    <property type="match status" value="1"/>
</dbReference>
<dbReference type="Gene3D" id="3.20.20.80">
    <property type="entry name" value="Glycosidases"/>
    <property type="match status" value="1"/>
</dbReference>
<evidence type="ECO:0000256" key="11">
    <source>
        <dbReference type="ARBA" id="ARBA00033284"/>
    </source>
</evidence>
<reference evidence="16 17" key="1">
    <citation type="submission" date="2023-07" db="EMBL/GenBank/DDBJ databases">
        <title>Sequencing the genomes of 1000 actinobacteria strains.</title>
        <authorList>
            <person name="Klenk H.-P."/>
        </authorList>
    </citation>
    <scope>NUCLEOTIDE SEQUENCE [LARGE SCALE GENOMIC DNA]</scope>
    <source>
        <strain evidence="16 17">GD13</strain>
    </source>
</reference>
<comment type="similarity">
    <text evidence="3 14">Belongs to the glycosyl hydrolase 13 family.</text>
</comment>
<accession>A0ABT9NLI2</accession>
<evidence type="ECO:0000256" key="10">
    <source>
        <dbReference type="ARBA" id="ARBA00032057"/>
    </source>
</evidence>
<comment type="pathway">
    <text evidence="2 14">Glycan biosynthesis; trehalose biosynthesis.</text>
</comment>
<dbReference type="CDD" id="cd11325">
    <property type="entry name" value="AmyAc_GTHase"/>
    <property type="match status" value="1"/>
</dbReference>
<evidence type="ECO:0000256" key="2">
    <source>
        <dbReference type="ARBA" id="ARBA00005199"/>
    </source>
</evidence>
<comment type="caution">
    <text evidence="16">The sequence shown here is derived from an EMBL/GenBank/DDBJ whole genome shotgun (WGS) entry which is preliminary data.</text>
</comment>
<keyword evidence="6" id="KW-0963">Cytoplasm</keyword>
<evidence type="ECO:0000256" key="5">
    <source>
        <dbReference type="ARBA" id="ARBA00015938"/>
    </source>
</evidence>
<keyword evidence="9 14" id="KW-0326">Glycosidase</keyword>
<name>A0ABT9NLI2_9ACTN</name>